<keyword evidence="2" id="KW-0472">Membrane</keyword>
<sequence>MRRLQGSGLRISFFIFFARLFLLFDLEILLHRGPEPPKLKTQNVPKMTALFRQRTKSMIIRKGHELDAPITSAELYALFSTIVKQASRQPLVDSVEVRMMVVYSRWVQIVTAKTTRFYITSIVEGWDNIANQMEIYQTPWFNFMTILGQQCILLAVFESTRMQTPDTKGRTPLRDMAPREQNLKHKLPTAEMCGSKKKKIKHKPDGTKDTLPIF</sequence>
<gene>
    <name evidence="3" type="ORF">VC83_06882</name>
</gene>
<feature type="region of interest" description="Disordered" evidence="1">
    <location>
        <begin position="194"/>
        <end position="214"/>
    </location>
</feature>
<reference evidence="3" key="1">
    <citation type="submission" date="2016-03" db="EMBL/GenBank/DDBJ databases">
        <title>Updated assembly of Pseudogymnoascus destructans, the fungus causing white-nose syndrome of bats.</title>
        <authorList>
            <person name="Palmer J.M."/>
            <person name="Drees K.P."/>
            <person name="Foster J.T."/>
            <person name="Lindner D.L."/>
        </authorList>
    </citation>
    <scope>NUCLEOTIDE SEQUENCE [LARGE SCALE GENOMIC DNA]</scope>
    <source>
        <strain evidence="3">20631-21</strain>
    </source>
</reference>
<dbReference type="Proteomes" id="UP000077154">
    <property type="component" value="Unassembled WGS sequence"/>
</dbReference>
<evidence type="ECO:0000256" key="1">
    <source>
        <dbReference type="SAM" id="MobiDB-lite"/>
    </source>
</evidence>
<dbReference type="EMBL" id="KV441404">
    <property type="protein sequence ID" value="OAF56355.1"/>
    <property type="molecule type" value="Genomic_DNA"/>
</dbReference>
<dbReference type="RefSeq" id="XP_024321651.1">
    <property type="nucleotide sequence ID" value="XM_024470467.1"/>
</dbReference>
<organism evidence="3">
    <name type="scientific">Pseudogymnoascus destructans</name>
    <dbReference type="NCBI Taxonomy" id="655981"/>
    <lineage>
        <taxon>Eukaryota</taxon>
        <taxon>Fungi</taxon>
        <taxon>Dikarya</taxon>
        <taxon>Ascomycota</taxon>
        <taxon>Pezizomycotina</taxon>
        <taxon>Leotiomycetes</taxon>
        <taxon>Thelebolales</taxon>
        <taxon>Thelebolaceae</taxon>
        <taxon>Pseudogymnoascus</taxon>
    </lineage>
</organism>
<proteinExistence type="predicted"/>
<dbReference type="GeneID" id="36289934"/>
<dbReference type="AlphaFoldDB" id="A0A177A262"/>
<name>A0A177A262_9PEZI</name>
<dbReference type="OrthoDB" id="3521870at2759"/>
<accession>A0A177A262</accession>
<protein>
    <submittedName>
        <fullName evidence="3">Uncharacterized protein</fullName>
    </submittedName>
</protein>
<keyword evidence="2" id="KW-0812">Transmembrane</keyword>
<evidence type="ECO:0000256" key="2">
    <source>
        <dbReference type="SAM" id="Phobius"/>
    </source>
</evidence>
<evidence type="ECO:0000313" key="3">
    <source>
        <dbReference type="EMBL" id="OAF56355.1"/>
    </source>
</evidence>
<dbReference type="VEuPathDB" id="FungiDB:GMDG_08597"/>
<feature type="transmembrane region" description="Helical" evidence="2">
    <location>
        <begin position="12"/>
        <end position="30"/>
    </location>
</feature>
<keyword evidence="2" id="KW-1133">Transmembrane helix</keyword>